<dbReference type="Proteomes" id="UP001187315">
    <property type="component" value="Unassembled WGS sequence"/>
</dbReference>
<accession>A0AA88LSW8</accession>
<dbReference type="AlphaFoldDB" id="A0AA88LSW8"/>
<keyword evidence="2" id="KW-1185">Reference proteome</keyword>
<evidence type="ECO:0000313" key="2">
    <source>
        <dbReference type="Proteomes" id="UP001187315"/>
    </source>
</evidence>
<proteinExistence type="predicted"/>
<evidence type="ECO:0000313" key="1">
    <source>
        <dbReference type="EMBL" id="KAK2823296.1"/>
    </source>
</evidence>
<reference evidence="1" key="1">
    <citation type="submission" date="2023-08" db="EMBL/GenBank/DDBJ databases">
        <title>Pelteobagrus vachellii genome.</title>
        <authorList>
            <person name="Liu H."/>
        </authorList>
    </citation>
    <scope>NUCLEOTIDE SEQUENCE</scope>
    <source>
        <strain evidence="1">PRFRI_2022a</strain>
        <tissue evidence="1">Muscle</tissue>
    </source>
</reference>
<dbReference type="EMBL" id="JAVHJS010000021">
    <property type="protein sequence ID" value="KAK2823296.1"/>
    <property type="molecule type" value="Genomic_DNA"/>
</dbReference>
<sequence>MVRIAGKRENRGGGGGGAPQSFLSFQNGILQLVCKCHWLPKAWRSLRSQSVVGHWLGPFLVSPEFFIGSDIPREQVHHLDLSYYWPQASEGGGNTVAYQYSHLQAQLGASNKDSQWDANELQSGVIPDGQLADSQCWGSAARRAVLAIGSDKEKHLACTCVAVSLFQTGTWEKIHSQNPHDGISKQFT</sequence>
<gene>
    <name evidence="1" type="ORF">Q7C36_019896</name>
</gene>
<comment type="caution">
    <text evidence="1">The sequence shown here is derived from an EMBL/GenBank/DDBJ whole genome shotgun (WGS) entry which is preliminary data.</text>
</comment>
<protein>
    <submittedName>
        <fullName evidence="1">Uncharacterized protein</fullName>
    </submittedName>
</protein>
<organism evidence="1 2">
    <name type="scientific">Tachysurus vachellii</name>
    <name type="common">Darkbarbel catfish</name>
    <name type="synonym">Pelteobagrus vachellii</name>
    <dbReference type="NCBI Taxonomy" id="175792"/>
    <lineage>
        <taxon>Eukaryota</taxon>
        <taxon>Metazoa</taxon>
        <taxon>Chordata</taxon>
        <taxon>Craniata</taxon>
        <taxon>Vertebrata</taxon>
        <taxon>Euteleostomi</taxon>
        <taxon>Actinopterygii</taxon>
        <taxon>Neopterygii</taxon>
        <taxon>Teleostei</taxon>
        <taxon>Ostariophysi</taxon>
        <taxon>Siluriformes</taxon>
        <taxon>Bagridae</taxon>
        <taxon>Tachysurus</taxon>
    </lineage>
</organism>
<name>A0AA88LSW8_TACVA</name>